<accession>A0AAN8A9I5</accession>
<organism evidence="3 4">
    <name type="scientific">Arxiozyma heterogenica</name>
    <dbReference type="NCBI Taxonomy" id="278026"/>
    <lineage>
        <taxon>Eukaryota</taxon>
        <taxon>Fungi</taxon>
        <taxon>Dikarya</taxon>
        <taxon>Ascomycota</taxon>
        <taxon>Saccharomycotina</taxon>
        <taxon>Saccharomycetes</taxon>
        <taxon>Saccharomycetales</taxon>
        <taxon>Saccharomycetaceae</taxon>
        <taxon>Arxiozyma</taxon>
    </lineage>
</organism>
<comment type="caution">
    <text evidence="3">The sequence shown here is derived from an EMBL/GenBank/DDBJ whole genome shotgun (WGS) entry which is preliminary data.</text>
</comment>
<feature type="compositionally biased region" description="Low complexity" evidence="2">
    <location>
        <begin position="187"/>
        <end position="225"/>
    </location>
</feature>
<protein>
    <recommendedName>
        <fullName evidence="5">HDA1 complex subunit 2</fullName>
    </recommendedName>
</protein>
<feature type="region of interest" description="Disordered" evidence="2">
    <location>
        <begin position="748"/>
        <end position="774"/>
    </location>
</feature>
<reference evidence="4" key="1">
    <citation type="submission" date="2023-07" db="EMBL/GenBank/DDBJ databases">
        <title>A draft genome of Kazachstania heterogenica Y-27499.</title>
        <authorList>
            <person name="Donic C."/>
            <person name="Kralova J.S."/>
            <person name="Fidel L."/>
            <person name="Ben-Dor S."/>
            <person name="Jung S."/>
        </authorList>
    </citation>
    <scope>NUCLEOTIDE SEQUENCE [LARGE SCALE GENOMIC DNA]</scope>
    <source>
        <strain evidence="4">Y27499</strain>
    </source>
</reference>
<dbReference type="Proteomes" id="UP001306508">
    <property type="component" value="Unassembled WGS sequence"/>
</dbReference>
<dbReference type="InterPro" id="IPR038609">
    <property type="entry name" value="HDA1_su2/3_sf"/>
</dbReference>
<dbReference type="Gene3D" id="3.40.50.12360">
    <property type="match status" value="1"/>
</dbReference>
<evidence type="ECO:0008006" key="5">
    <source>
        <dbReference type="Google" id="ProtNLM"/>
    </source>
</evidence>
<evidence type="ECO:0000313" key="4">
    <source>
        <dbReference type="Proteomes" id="UP001306508"/>
    </source>
</evidence>
<evidence type="ECO:0000313" key="3">
    <source>
        <dbReference type="EMBL" id="KAK5781380.1"/>
    </source>
</evidence>
<dbReference type="InterPro" id="IPR021006">
    <property type="entry name" value="Hda2/3"/>
</dbReference>
<dbReference type="Pfam" id="PF11496">
    <property type="entry name" value="HDA2-3"/>
    <property type="match status" value="1"/>
</dbReference>
<evidence type="ECO:0000256" key="2">
    <source>
        <dbReference type="SAM" id="MobiDB-lite"/>
    </source>
</evidence>
<keyword evidence="4" id="KW-1185">Reference proteome</keyword>
<dbReference type="GO" id="GO:0070823">
    <property type="term" value="C:HDA1 complex"/>
    <property type="evidence" value="ECO:0007669"/>
    <property type="project" value="InterPro"/>
</dbReference>
<sequence length="774" mass="88972">MTVFTVPIGLTEFQRDLIEILLSIHHETLLKELGITSSSSNSITTSSDANVLTSKAHAQIGTHYPTFTSRQMLYLLDTHIRAVANHPCLLVDHYMPRQFLRMEPKQRLIDPSNKFYFLQKLLFELVNYQSKDFGSLSITLVAHSMKELDLIEGLLLGQNFNLKRLSGTTLYDEKTVYSRGNQVNANLSSSSSSSITTSTSTSTSSSVSPIVSSSYTSTSPSSLYTNTISDSNQTNSNLNRYTGYFKDNYYYTNKNRNSYNSYNKKRKLENDNGMKRNWIFLATTKHLIHDEDLLRRYDTNLIIAFDPMINDTMPCLNIPIIGQQSQTRANGRFRRSNGTVYQQKRQKQKIKSYKKIPIIKLLVMDSPDHYILDQNLNNEQDVDAEYDNIKKSLVYFFKNREHIGIEHRGNNVDFSQLITQALASINDSSIQGTQLSLSDHVNAAQKEISSDWFHPQFQKNYNSALTSLDVSLHQFNVRNYQFELMRKTLTRLNEINSIYDLNNNILINKRLEETERQNLLDSLKKSIGGNFKIFQSREKLKNDTGKSLESVATENGKIKIIYNNLKGKYDELNTVFQEIIEDEDLLNKKMMEYETKNNILKSQLDDLLEINKKKTEDEDELRSIYQTDSNTAANKSLELKNWEKSKQFLEEKQKNAQWAELSYNSLLSSKYDLEREIQQMKKTNQFLKNYIETITELNFKPTSQNNSEFVEGNKKMHTNMSKNKKSRISSSVSSNSVNVVFASSSSTTSAGITTKNSSPESRIRLTRSNSPNYT</sequence>
<keyword evidence="1" id="KW-0175">Coiled coil</keyword>
<name>A0AAN8A9I5_9SACH</name>
<feature type="coiled-coil region" evidence="1">
    <location>
        <begin position="590"/>
        <end position="659"/>
    </location>
</feature>
<evidence type="ECO:0000256" key="1">
    <source>
        <dbReference type="SAM" id="Coils"/>
    </source>
</evidence>
<gene>
    <name evidence="3" type="ORF">RI543_001222</name>
</gene>
<feature type="compositionally biased region" description="Polar residues" evidence="2">
    <location>
        <begin position="756"/>
        <end position="774"/>
    </location>
</feature>
<proteinExistence type="predicted"/>
<feature type="region of interest" description="Disordered" evidence="2">
    <location>
        <begin position="186"/>
        <end position="230"/>
    </location>
</feature>
<dbReference type="EMBL" id="JAWIZZ010000036">
    <property type="protein sequence ID" value="KAK5781380.1"/>
    <property type="molecule type" value="Genomic_DNA"/>
</dbReference>
<dbReference type="AlphaFoldDB" id="A0AAN8A9I5"/>